<comment type="caution">
    <text evidence="1">The sequence shown here is derived from an EMBL/GenBank/DDBJ whole genome shotgun (WGS) entry which is preliminary data.</text>
</comment>
<sequence>MLKTNVDFSKPSHNPAYSRGVKVAPLSNDKLRAIASSVRLSFGLGDSEPFPVREMIEFYFLPIWPDYSFEILGKEELGEDLGRTYPTIHRLCLREDVYSDLCKGLGYARYTGTHEGSHLILAHGVADPNEKQPETTFRYENAEWQADVLAEELLMPLCGIVGMDKYEIADKFGVSVAAAQVRIERVSKQRERKRAQFVSVPSPKLSTTAPLAIPPNPFPLKRCVERTAPHPAI</sequence>
<proteinExistence type="predicted"/>
<organism evidence="1">
    <name type="scientific">Muribaculaceae bacterium Z82</name>
    <dbReference type="NCBI Taxonomy" id="2304548"/>
    <lineage>
        <taxon>Bacteria</taxon>
        <taxon>Pseudomonadati</taxon>
        <taxon>Bacteroidota</taxon>
        <taxon>Bacteroidia</taxon>
        <taxon>Bacteroidales</taxon>
        <taxon>Muribaculaceae</taxon>
    </lineage>
</organism>
<dbReference type="AlphaFoldDB" id="A0A7C9N8Z4"/>
<reference evidence="1" key="1">
    <citation type="submission" date="2018-08" db="EMBL/GenBank/DDBJ databases">
        <title>Murine metabolic-syndrome-specific gut microbial biobank.</title>
        <authorList>
            <person name="Liu C."/>
        </authorList>
    </citation>
    <scope>NUCLEOTIDE SEQUENCE [LARGE SCALE GENOMIC DNA]</scope>
    <source>
        <strain evidence="1">Z82</strain>
    </source>
</reference>
<accession>A0A7C9N8Z4</accession>
<gene>
    <name evidence="1" type="ORF">D1639_06400</name>
</gene>
<name>A0A7C9N8Z4_9BACT</name>
<evidence type="ECO:0000313" key="1">
    <source>
        <dbReference type="EMBL" id="NBI34665.1"/>
    </source>
</evidence>
<protein>
    <submittedName>
        <fullName evidence="1">ImmA/IrrE family metallo-endopeptidase</fullName>
    </submittedName>
</protein>
<dbReference type="EMBL" id="QWKH01000039">
    <property type="protein sequence ID" value="NBI34665.1"/>
    <property type="molecule type" value="Genomic_DNA"/>
</dbReference>